<evidence type="ECO:0000313" key="3">
    <source>
        <dbReference type="Proteomes" id="UP000251714"/>
    </source>
</evidence>
<comment type="caution">
    <text evidence="2">The sequence shown here is derived from an EMBL/GenBank/DDBJ whole genome shotgun (WGS) entry which is preliminary data.</text>
</comment>
<evidence type="ECO:0000313" key="2">
    <source>
        <dbReference type="EMBL" id="RBA22508.1"/>
    </source>
</evidence>
<evidence type="ECO:0000256" key="1">
    <source>
        <dbReference type="SAM" id="MobiDB-lite"/>
    </source>
</evidence>
<sequence>MASPHTYLHESPYQEFVRSPNDDHNEVCEASRTPMTMVDQDGSILNETEDFRLLYHIVLRNDALALEQYLAVAPWAVDSMSARPERDEAPHEGNDYFLIATQNGNLDVLKILL</sequence>
<evidence type="ECO:0008006" key="4">
    <source>
        <dbReference type="Google" id="ProtNLM"/>
    </source>
</evidence>
<dbReference type="Proteomes" id="UP000251714">
    <property type="component" value="Unassembled WGS sequence"/>
</dbReference>
<reference evidence="2 3" key="1">
    <citation type="submission" date="2017-12" db="EMBL/GenBank/DDBJ databases">
        <title>Genome sequence of the mycotoxigenic crop pathogen Fusarium proliferatum, strain ITEM 2341 from Date Palm.</title>
        <authorList>
            <person name="Almiman B.F."/>
            <person name="Shittu T.A."/>
            <person name="Muthumeenakshi S."/>
            <person name="Baroncelli R."/>
            <person name="Sreenivasaprasada S."/>
        </authorList>
    </citation>
    <scope>NUCLEOTIDE SEQUENCE [LARGE SCALE GENOMIC DNA]</scope>
    <source>
        <strain evidence="2 3">ITEM 2341</strain>
    </source>
</reference>
<gene>
    <name evidence="2" type="ORF">FPRO05_00855</name>
</gene>
<protein>
    <recommendedName>
        <fullName evidence="4">Ankyrin repeat protein</fullName>
    </recommendedName>
</protein>
<name>A0A365NPR2_GIBIN</name>
<accession>A0A365NPR2</accession>
<dbReference type="AlphaFoldDB" id="A0A365NPR2"/>
<proteinExistence type="predicted"/>
<feature type="region of interest" description="Disordered" evidence="1">
    <location>
        <begin position="1"/>
        <end position="25"/>
    </location>
</feature>
<dbReference type="EMBL" id="PKMI01000001">
    <property type="protein sequence ID" value="RBA22508.1"/>
    <property type="molecule type" value="Genomic_DNA"/>
</dbReference>
<organism evidence="2 3">
    <name type="scientific">Gibberella intermedia</name>
    <name type="common">Bulb rot disease fungus</name>
    <name type="synonym">Fusarium proliferatum</name>
    <dbReference type="NCBI Taxonomy" id="948311"/>
    <lineage>
        <taxon>Eukaryota</taxon>
        <taxon>Fungi</taxon>
        <taxon>Dikarya</taxon>
        <taxon>Ascomycota</taxon>
        <taxon>Pezizomycotina</taxon>
        <taxon>Sordariomycetes</taxon>
        <taxon>Hypocreomycetidae</taxon>
        <taxon>Hypocreales</taxon>
        <taxon>Nectriaceae</taxon>
        <taxon>Fusarium</taxon>
        <taxon>Fusarium fujikuroi species complex</taxon>
    </lineage>
</organism>